<dbReference type="PANTHER" id="PTHR30544:SF5">
    <property type="entry name" value="RADICAL SAM CORE DOMAIN-CONTAINING PROTEIN"/>
    <property type="match status" value="1"/>
</dbReference>
<feature type="non-terminal residue" evidence="8">
    <location>
        <position position="1"/>
    </location>
</feature>
<dbReference type="SUPFAM" id="SSF102114">
    <property type="entry name" value="Radical SAM enzymes"/>
    <property type="match status" value="1"/>
</dbReference>
<dbReference type="Pfam" id="PF04055">
    <property type="entry name" value="Radical_SAM"/>
    <property type="match status" value="1"/>
</dbReference>
<feature type="domain" description="Radical SAM core" evidence="7">
    <location>
        <begin position="1"/>
        <end position="218"/>
    </location>
</feature>
<dbReference type="InterPro" id="IPR013785">
    <property type="entry name" value="Aldolase_TIM"/>
</dbReference>
<evidence type="ECO:0000256" key="2">
    <source>
        <dbReference type="ARBA" id="ARBA00022485"/>
    </source>
</evidence>
<dbReference type="GO" id="GO:0070475">
    <property type="term" value="P:rRNA base methylation"/>
    <property type="evidence" value="ECO:0007669"/>
    <property type="project" value="TreeGrafter"/>
</dbReference>
<dbReference type="CDD" id="cd01335">
    <property type="entry name" value="Radical_SAM"/>
    <property type="match status" value="1"/>
</dbReference>
<proteinExistence type="predicted"/>
<keyword evidence="5" id="KW-0408">Iron</keyword>
<name>A0A2H0V7K2_9BACT</name>
<keyword evidence="6" id="KW-0411">Iron-sulfur</keyword>
<protein>
    <recommendedName>
        <fullName evidence="7">Radical SAM core domain-containing protein</fullName>
    </recommendedName>
</protein>
<dbReference type="PANTHER" id="PTHR30544">
    <property type="entry name" value="23S RRNA METHYLTRANSFERASE"/>
    <property type="match status" value="1"/>
</dbReference>
<dbReference type="GO" id="GO:0051539">
    <property type="term" value="F:4 iron, 4 sulfur cluster binding"/>
    <property type="evidence" value="ECO:0007669"/>
    <property type="project" value="UniProtKB-KW"/>
</dbReference>
<dbReference type="InterPro" id="IPR007197">
    <property type="entry name" value="rSAM"/>
</dbReference>
<sequence length="229" mass="25475">FCATGRMGLRRNLTADEITDQLRFWQYFLSKKKIIIRVSNIVMMGMGEPLANYENVKTAIEKWLAHTDIGANHITVSTVGLLPHLKKILADKTWPAVRIAISLHSADETLRKKIVPTTGNNYLNNLSEWAKAYLKTKASNKRHLTFEYILLAGINDSPRDAKLLGDFAAKTGRIKVNLIPFNDINDSTLKRSRTADEFALTLKKCGVMATVRQSAGQDIMAACGQLAGD</sequence>
<evidence type="ECO:0000256" key="1">
    <source>
        <dbReference type="ARBA" id="ARBA00001966"/>
    </source>
</evidence>
<evidence type="ECO:0000256" key="3">
    <source>
        <dbReference type="ARBA" id="ARBA00022691"/>
    </source>
</evidence>
<evidence type="ECO:0000259" key="7">
    <source>
        <dbReference type="PROSITE" id="PS51918"/>
    </source>
</evidence>
<evidence type="ECO:0000256" key="5">
    <source>
        <dbReference type="ARBA" id="ARBA00023004"/>
    </source>
</evidence>
<evidence type="ECO:0000256" key="6">
    <source>
        <dbReference type="ARBA" id="ARBA00023014"/>
    </source>
</evidence>
<keyword evidence="2" id="KW-0004">4Fe-4S</keyword>
<evidence type="ECO:0000313" key="8">
    <source>
        <dbReference type="EMBL" id="PIR95042.1"/>
    </source>
</evidence>
<dbReference type="GO" id="GO:0030488">
    <property type="term" value="P:tRNA methylation"/>
    <property type="evidence" value="ECO:0007669"/>
    <property type="project" value="TreeGrafter"/>
</dbReference>
<dbReference type="EMBL" id="PFAN01000050">
    <property type="protein sequence ID" value="PIR95042.1"/>
    <property type="molecule type" value="Genomic_DNA"/>
</dbReference>
<dbReference type="AlphaFoldDB" id="A0A2H0V7K2"/>
<dbReference type="InterPro" id="IPR040072">
    <property type="entry name" value="Methyltransferase_A"/>
</dbReference>
<reference evidence="9" key="1">
    <citation type="submission" date="2017-09" db="EMBL/GenBank/DDBJ databases">
        <title>Depth-based differentiation of microbial function through sediment-hosted aquifers and enrichment of novel symbionts in the deep terrestrial subsurface.</title>
        <authorList>
            <person name="Probst A.J."/>
            <person name="Ladd B."/>
            <person name="Jarett J.K."/>
            <person name="Geller-Mcgrath D.E."/>
            <person name="Sieber C.M.K."/>
            <person name="Emerson J.B."/>
            <person name="Anantharaman K."/>
            <person name="Thomas B.C."/>
            <person name="Malmstrom R."/>
            <person name="Stieglmeier M."/>
            <person name="Klingl A."/>
            <person name="Woyke T."/>
            <person name="Ryan C.M."/>
            <person name="Banfield J.F."/>
        </authorList>
    </citation>
    <scope>NUCLEOTIDE SEQUENCE [LARGE SCALE GENOMIC DNA]</scope>
</reference>
<evidence type="ECO:0000313" key="9">
    <source>
        <dbReference type="Proteomes" id="UP000228614"/>
    </source>
</evidence>
<organism evidence="8 9">
    <name type="scientific">Candidatus Falkowbacteria bacterium CG10_big_fil_rev_8_21_14_0_10_37_6</name>
    <dbReference type="NCBI Taxonomy" id="1974563"/>
    <lineage>
        <taxon>Bacteria</taxon>
        <taxon>Candidatus Falkowiibacteriota</taxon>
    </lineage>
</organism>
<dbReference type="Gene3D" id="3.20.20.70">
    <property type="entry name" value="Aldolase class I"/>
    <property type="match status" value="1"/>
</dbReference>
<keyword evidence="3" id="KW-0949">S-adenosyl-L-methionine</keyword>
<keyword evidence="4" id="KW-0479">Metal-binding</keyword>
<dbReference type="InterPro" id="IPR058240">
    <property type="entry name" value="rSAM_sf"/>
</dbReference>
<gene>
    <name evidence="8" type="ORF">COT95_00835</name>
</gene>
<dbReference type="Proteomes" id="UP000228614">
    <property type="component" value="Unassembled WGS sequence"/>
</dbReference>
<evidence type="ECO:0000256" key="4">
    <source>
        <dbReference type="ARBA" id="ARBA00022723"/>
    </source>
</evidence>
<comment type="caution">
    <text evidence="8">The sequence shown here is derived from an EMBL/GenBank/DDBJ whole genome shotgun (WGS) entry which is preliminary data.</text>
</comment>
<dbReference type="PROSITE" id="PS51918">
    <property type="entry name" value="RADICAL_SAM"/>
    <property type="match status" value="1"/>
</dbReference>
<comment type="cofactor">
    <cofactor evidence="1">
        <name>[4Fe-4S] cluster</name>
        <dbReference type="ChEBI" id="CHEBI:49883"/>
    </cofactor>
</comment>
<dbReference type="GO" id="GO:0046872">
    <property type="term" value="F:metal ion binding"/>
    <property type="evidence" value="ECO:0007669"/>
    <property type="project" value="UniProtKB-KW"/>
</dbReference>
<accession>A0A2H0V7K2</accession>
<dbReference type="GO" id="GO:0003824">
    <property type="term" value="F:catalytic activity"/>
    <property type="evidence" value="ECO:0007669"/>
    <property type="project" value="InterPro"/>
</dbReference>